<feature type="domain" description="CENP-V/GFA" evidence="6">
    <location>
        <begin position="21"/>
        <end position="168"/>
    </location>
</feature>
<dbReference type="InterPro" id="IPR014185">
    <property type="entry name" value="Formald_GSH"/>
</dbReference>
<evidence type="ECO:0000259" key="6">
    <source>
        <dbReference type="PROSITE" id="PS51891"/>
    </source>
</evidence>
<evidence type="ECO:0000313" key="8">
    <source>
        <dbReference type="Proteomes" id="UP001362100"/>
    </source>
</evidence>
<gene>
    <name evidence="5 7" type="primary">gfa</name>
    <name evidence="7" type="ORF">WH298_11760</name>
</gene>
<comment type="caution">
    <text evidence="7">The sequence shown here is derived from an EMBL/GenBank/DDBJ whole genome shotgun (WGS) entry which is preliminary data.</text>
</comment>
<dbReference type="Pfam" id="PF04828">
    <property type="entry name" value="GFA"/>
    <property type="match status" value="1"/>
</dbReference>
<dbReference type="PIRSF" id="PIRSF033318">
    <property type="entry name" value="Formald_GSH"/>
    <property type="match status" value="1"/>
</dbReference>
<organism evidence="7 8">
    <name type="scientific">Pantoea nemavictus</name>
    <dbReference type="NCBI Taxonomy" id="2726955"/>
    <lineage>
        <taxon>Bacteria</taxon>
        <taxon>Pseudomonadati</taxon>
        <taxon>Pseudomonadota</taxon>
        <taxon>Gammaproteobacteria</taxon>
        <taxon>Enterobacterales</taxon>
        <taxon>Erwiniaceae</taxon>
        <taxon>Pantoea</taxon>
    </lineage>
</organism>
<evidence type="ECO:0000313" key="7">
    <source>
        <dbReference type="EMBL" id="MEJ5045867.1"/>
    </source>
</evidence>
<dbReference type="InterPro" id="IPR011057">
    <property type="entry name" value="Mss4-like_sf"/>
</dbReference>
<comment type="cofactor">
    <cofactor evidence="5">
        <name>Zn(2+)</name>
        <dbReference type="ChEBI" id="CHEBI:29105"/>
    </cofactor>
    <text evidence="5">Binds 2 Zn(2+) ions per subunit.</text>
</comment>
<name>A0ABU8PSZ2_9GAMM</name>
<dbReference type="Proteomes" id="UP001362100">
    <property type="component" value="Unassembled WGS sequence"/>
</dbReference>
<dbReference type="RefSeq" id="WP_180822923.1">
    <property type="nucleotide sequence ID" value="NZ_JACAWY010000001.1"/>
</dbReference>
<keyword evidence="3 5" id="KW-0862">Zinc</keyword>
<dbReference type="EC" id="4.4.1.22" evidence="5"/>
<comment type="catalytic activity">
    <reaction evidence="5">
        <text>S-(hydroxymethyl)glutathione = glutathione + formaldehyde</text>
        <dbReference type="Rhea" id="RHEA:22488"/>
        <dbReference type="ChEBI" id="CHEBI:16842"/>
        <dbReference type="ChEBI" id="CHEBI:57925"/>
        <dbReference type="ChEBI" id="CHEBI:58758"/>
        <dbReference type="EC" id="4.4.1.22"/>
    </reaction>
</comment>
<feature type="binding site" evidence="5">
    <location>
        <position position="99"/>
    </location>
    <ligand>
        <name>Zn(2+)</name>
        <dbReference type="ChEBI" id="CHEBI:29105"/>
        <label>1</label>
        <note>structural</note>
    </ligand>
</feature>
<reference evidence="7 8" key="1">
    <citation type="submission" date="2023-12" db="EMBL/GenBank/DDBJ databases">
        <title>Gut-associated functions are favored during microbiome assembly across C. elegans life.</title>
        <authorList>
            <person name="Zimmermann J."/>
        </authorList>
    </citation>
    <scope>NUCLEOTIDE SEQUENCE [LARGE SCALE GENOMIC DNA]</scope>
    <source>
        <strain evidence="7 8">BIGb0393</strain>
    </source>
</reference>
<dbReference type="EMBL" id="JBBGZW010000001">
    <property type="protein sequence ID" value="MEJ5045867.1"/>
    <property type="molecule type" value="Genomic_DNA"/>
</dbReference>
<proteinExistence type="inferred from homology"/>
<evidence type="ECO:0000256" key="1">
    <source>
        <dbReference type="ARBA" id="ARBA00005495"/>
    </source>
</evidence>
<protein>
    <recommendedName>
        <fullName evidence="5">Glutathione-dependent formaldehyde-activating enzyme</fullName>
        <ecNumber evidence="5">4.4.1.22</ecNumber>
    </recommendedName>
    <alternativeName>
        <fullName evidence="5">S-(hydroxymethyl)glutathione synthase</fullName>
    </alternativeName>
</protein>
<dbReference type="InterPro" id="IPR006913">
    <property type="entry name" value="CENP-V/GFA"/>
</dbReference>
<evidence type="ECO:0000256" key="4">
    <source>
        <dbReference type="ARBA" id="ARBA00023239"/>
    </source>
</evidence>
<feature type="binding site" evidence="5">
    <location>
        <position position="54"/>
    </location>
    <ligand>
        <name>Zn(2+)</name>
        <dbReference type="ChEBI" id="CHEBI:29105"/>
        <label>2</label>
        <note>catalytic</note>
    </ligand>
</feature>
<evidence type="ECO:0000256" key="5">
    <source>
        <dbReference type="HAMAP-Rule" id="MF_00723"/>
    </source>
</evidence>
<feature type="binding site" evidence="5">
    <location>
        <position position="30"/>
    </location>
    <ligand>
        <name>Zn(2+)</name>
        <dbReference type="ChEBI" id="CHEBI:29105"/>
        <label>1</label>
        <note>structural</note>
    </ligand>
</feature>
<comment type="pathway">
    <text evidence="5">One-carbon metabolism; formaldehyde degradation; formate from formaldehyde (glutathione route): step 1/3.</text>
</comment>
<feature type="binding site" evidence="5">
    <location>
        <position position="28"/>
    </location>
    <ligand>
        <name>Zn(2+)</name>
        <dbReference type="ChEBI" id="CHEBI:29105"/>
        <label>1</label>
        <note>structural</note>
    </ligand>
</feature>
<dbReference type="PANTHER" id="PTHR33337:SF40">
    <property type="entry name" value="CENP-V_GFA DOMAIN-CONTAINING PROTEIN-RELATED"/>
    <property type="match status" value="1"/>
</dbReference>
<feature type="binding site" evidence="5">
    <location>
        <position position="96"/>
    </location>
    <ligand>
        <name>Zn(2+)</name>
        <dbReference type="ChEBI" id="CHEBI:29105"/>
        <label>1</label>
        <note>structural</note>
    </ligand>
</feature>
<dbReference type="PANTHER" id="PTHR33337">
    <property type="entry name" value="GFA DOMAIN-CONTAINING PROTEIN"/>
    <property type="match status" value="1"/>
</dbReference>
<dbReference type="Gene3D" id="3.90.1590.10">
    <property type="entry name" value="glutathione-dependent formaldehyde- activating enzyme (gfa)"/>
    <property type="match status" value="1"/>
</dbReference>
<evidence type="ECO:0000256" key="2">
    <source>
        <dbReference type="ARBA" id="ARBA00022723"/>
    </source>
</evidence>
<dbReference type="GO" id="GO:0051907">
    <property type="term" value="F:S-(hydroxymethyl)glutathione synthase activity"/>
    <property type="evidence" value="ECO:0007669"/>
    <property type="project" value="UniProtKB-EC"/>
</dbReference>
<keyword evidence="4 5" id="KW-0456">Lyase</keyword>
<accession>A0ABU8PSZ2</accession>
<dbReference type="SUPFAM" id="SSF51316">
    <property type="entry name" value="Mss4-like"/>
    <property type="match status" value="1"/>
</dbReference>
<sequence length="191" mass="20749">MNVQKIHPAVDAGIKAAHEHFSGGVLRCHCTENQVEVKLDSQTMFNHACGCTKCWKPSGALFSLVAVVPKDNVSVIANADKLKVVDENALIRRHACTHCGVHMYGRIENAQHAFYGLDFVHTELSDAEGWSAPGFAAFVSSIIESGAPVSKMADVRERLSDLALTPYDCLSPELMDMLAAHSAKQAGTWQE</sequence>
<feature type="binding site" evidence="5">
    <location>
        <position position="51"/>
    </location>
    <ligand>
        <name>Zn(2+)</name>
        <dbReference type="ChEBI" id="CHEBI:29105"/>
        <label>2</label>
        <note>catalytic</note>
    </ligand>
</feature>
<evidence type="ECO:0000256" key="3">
    <source>
        <dbReference type="ARBA" id="ARBA00022833"/>
    </source>
</evidence>
<dbReference type="NCBIfam" id="TIGR02820">
    <property type="entry name" value="formald_GSH"/>
    <property type="match status" value="1"/>
</dbReference>
<keyword evidence="2 5" id="KW-0479">Metal-binding</keyword>
<dbReference type="HAMAP" id="MF_00723">
    <property type="entry name" value="Formald_GSH"/>
    <property type="match status" value="1"/>
</dbReference>
<comment type="similarity">
    <text evidence="1 5">Belongs to the Gfa family.</text>
</comment>
<feature type="binding site" evidence="5">
    <location>
        <position position="49"/>
    </location>
    <ligand>
        <name>Zn(2+)</name>
        <dbReference type="ChEBI" id="CHEBI:29105"/>
        <label>2</label>
        <note>catalytic</note>
    </ligand>
</feature>
<dbReference type="PROSITE" id="PS51891">
    <property type="entry name" value="CENP_V_GFA"/>
    <property type="match status" value="1"/>
</dbReference>
<comment type="function">
    <text evidence="5">Catalyzes the condensation of formaldehyde and glutathione to S-hydroxymethylglutathione.</text>
</comment>
<dbReference type="NCBIfam" id="NF003829">
    <property type="entry name" value="PRK05417.1"/>
    <property type="match status" value="1"/>
</dbReference>
<keyword evidence="8" id="KW-1185">Reference proteome</keyword>